<dbReference type="AlphaFoldDB" id="A0A915L1E3"/>
<dbReference type="WBParaSite" id="nRc.2.0.1.t43573-RA">
    <property type="protein sequence ID" value="nRc.2.0.1.t43573-RA"/>
    <property type="gene ID" value="nRc.2.0.1.g43573"/>
</dbReference>
<dbReference type="InterPro" id="IPR050525">
    <property type="entry name" value="ECM_Assembly_Org"/>
</dbReference>
<dbReference type="InterPro" id="IPR024079">
    <property type="entry name" value="MetalloPept_cat_dom_sf"/>
</dbReference>
<dbReference type="Gene3D" id="3.40.50.410">
    <property type="entry name" value="von Willebrand factor, type A domain"/>
    <property type="match status" value="1"/>
</dbReference>
<dbReference type="SUPFAM" id="SSF55486">
    <property type="entry name" value="Metalloproteases ('zincins'), catalytic domain"/>
    <property type="match status" value="1"/>
</dbReference>
<dbReference type="SUPFAM" id="SSF53300">
    <property type="entry name" value="vWA-like"/>
    <property type="match status" value="1"/>
</dbReference>
<proteinExistence type="predicted"/>
<dbReference type="Proteomes" id="UP000887565">
    <property type="component" value="Unplaced"/>
</dbReference>
<accession>A0A915L1E3</accession>
<dbReference type="Gene3D" id="3.40.390.10">
    <property type="entry name" value="Collagenase (Catalytic Domain)"/>
    <property type="match status" value="1"/>
</dbReference>
<dbReference type="InterPro" id="IPR003582">
    <property type="entry name" value="ShKT_dom"/>
</dbReference>
<reference evidence="3" key="1">
    <citation type="submission" date="2022-11" db="UniProtKB">
        <authorList>
            <consortium name="WormBaseParasite"/>
        </authorList>
    </citation>
    <scope>IDENTIFICATION</scope>
</reference>
<protein>
    <submittedName>
        <fullName evidence="3">VWFA domain-containing protein</fullName>
    </submittedName>
</protein>
<sequence length="270" mass="30609">MHLNEKFCKDRKSILHLLIHVLGFDHENVRPDAGLYSTLLYSPDRHFEMAFNSSLHHNSYTYMPYNWRSIMHITPPVPLLMPKREGRQLRFGKRSLKPQGYQMQIYGPRFSDWFPNDLGQLDLNNLNRHYHCGEHSPLCRDHFGLENCTRYGLGASTLGGLSLNVANHAQCSNDYFARHQCPKTCGTCALKVTRKNMRAIYTPEISQGNLFPLLGASVVIVVTDGHSQDDPVSSAEALRNAGVIILVVGIGEYVNMAELLEVALDREHTF</sequence>
<keyword evidence="2" id="KW-1185">Reference proteome</keyword>
<dbReference type="PANTHER" id="PTHR24020:SF84">
    <property type="entry name" value="VWFA DOMAIN-CONTAINING PROTEIN"/>
    <property type="match status" value="1"/>
</dbReference>
<feature type="domain" description="VWFA" evidence="1">
    <location>
        <begin position="189"/>
        <end position="270"/>
    </location>
</feature>
<dbReference type="GO" id="GO:0006508">
    <property type="term" value="P:proteolysis"/>
    <property type="evidence" value="ECO:0007669"/>
    <property type="project" value="InterPro"/>
</dbReference>
<dbReference type="InterPro" id="IPR036465">
    <property type="entry name" value="vWFA_dom_sf"/>
</dbReference>
<dbReference type="Pfam" id="PF00092">
    <property type="entry name" value="VWA"/>
    <property type="match status" value="1"/>
</dbReference>
<dbReference type="PANTHER" id="PTHR24020">
    <property type="entry name" value="COLLAGEN ALPHA"/>
    <property type="match status" value="1"/>
</dbReference>
<dbReference type="PROSITE" id="PS50234">
    <property type="entry name" value="VWFA"/>
    <property type="match status" value="1"/>
</dbReference>
<evidence type="ECO:0000259" key="1">
    <source>
        <dbReference type="PROSITE" id="PS50234"/>
    </source>
</evidence>
<organism evidence="2 3">
    <name type="scientific">Romanomermis culicivorax</name>
    <name type="common">Nematode worm</name>
    <dbReference type="NCBI Taxonomy" id="13658"/>
    <lineage>
        <taxon>Eukaryota</taxon>
        <taxon>Metazoa</taxon>
        <taxon>Ecdysozoa</taxon>
        <taxon>Nematoda</taxon>
        <taxon>Enoplea</taxon>
        <taxon>Dorylaimia</taxon>
        <taxon>Mermithida</taxon>
        <taxon>Mermithoidea</taxon>
        <taxon>Mermithidae</taxon>
        <taxon>Romanomermis</taxon>
    </lineage>
</organism>
<evidence type="ECO:0000313" key="3">
    <source>
        <dbReference type="WBParaSite" id="nRc.2.0.1.t43573-RA"/>
    </source>
</evidence>
<evidence type="ECO:0000313" key="2">
    <source>
        <dbReference type="Proteomes" id="UP000887565"/>
    </source>
</evidence>
<dbReference type="InterPro" id="IPR001506">
    <property type="entry name" value="Peptidase_M12A"/>
</dbReference>
<dbReference type="InterPro" id="IPR002035">
    <property type="entry name" value="VWF_A"/>
</dbReference>
<dbReference type="GO" id="GO:0004222">
    <property type="term" value="F:metalloendopeptidase activity"/>
    <property type="evidence" value="ECO:0007669"/>
    <property type="project" value="InterPro"/>
</dbReference>
<dbReference type="Pfam" id="PF01400">
    <property type="entry name" value="Astacin"/>
    <property type="match status" value="1"/>
</dbReference>
<dbReference type="SMART" id="SM00254">
    <property type="entry name" value="ShKT"/>
    <property type="match status" value="1"/>
</dbReference>
<name>A0A915L1E3_ROMCU</name>